<evidence type="ECO:0000313" key="2">
    <source>
        <dbReference type="EMBL" id="CBG73008.1"/>
    </source>
</evidence>
<keyword evidence="3" id="KW-1185">Reference proteome</keyword>
<evidence type="ECO:0000313" key="3">
    <source>
        <dbReference type="Proteomes" id="UP000001444"/>
    </source>
</evidence>
<dbReference type="STRING" id="680198.SCAB_59901"/>
<dbReference type="Pfam" id="PF13328">
    <property type="entry name" value="HD_4"/>
    <property type="match status" value="1"/>
</dbReference>
<protein>
    <recommendedName>
        <fullName evidence="4">HD domain-containing protein</fullName>
    </recommendedName>
</protein>
<dbReference type="SUPFAM" id="SSF109604">
    <property type="entry name" value="HD-domain/PDEase-like"/>
    <property type="match status" value="1"/>
</dbReference>
<name>C9Z7E6_STRSW</name>
<gene>
    <name evidence="2" type="ordered locus">SCAB_59901</name>
</gene>
<dbReference type="KEGG" id="scb:SCAB_59901"/>
<dbReference type="EMBL" id="FN554889">
    <property type="protein sequence ID" value="CBG73008.1"/>
    <property type="molecule type" value="Genomic_DNA"/>
</dbReference>
<dbReference type="HOGENOM" id="CLU_1151310_0_0_11"/>
<evidence type="ECO:0008006" key="4">
    <source>
        <dbReference type="Google" id="ProtNLM"/>
    </source>
</evidence>
<evidence type="ECO:0000256" key="1">
    <source>
        <dbReference type="SAM" id="MobiDB-lite"/>
    </source>
</evidence>
<dbReference type="AlphaFoldDB" id="C9Z7E6"/>
<accession>C9Z7E6</accession>
<organism evidence="2 3">
    <name type="scientific">Streptomyces scabiei (strain 87.22)</name>
    <dbReference type="NCBI Taxonomy" id="680198"/>
    <lineage>
        <taxon>Bacteria</taxon>
        <taxon>Bacillati</taxon>
        <taxon>Actinomycetota</taxon>
        <taxon>Actinomycetes</taxon>
        <taxon>Kitasatosporales</taxon>
        <taxon>Streptomycetaceae</taxon>
        <taxon>Streptomyces</taxon>
    </lineage>
</organism>
<dbReference type="Proteomes" id="UP000001444">
    <property type="component" value="Chromosome"/>
</dbReference>
<proteinExistence type="predicted"/>
<sequence length="241" mass="25659">MRGTAREPPPDVHAVLDGDSLLLFRGAGNGARTPSDRHMGVEGAQPLEEGTGRGGGGETRTGTHHSPPHPTPTARRSPDPMPSTPLSLPEVETLARTAHATQKDKAGRPYTEHLQAVAAGVTARGGDEDQIAAAWLHDAVEDDALTETWLTEAPLTARTKAIVLALTKRGGETPETYATRILDTPGALLVKQSDLAHNADPARLAVLDEPTRTRLTRKYAHMRNLLGLPDEPAAEEATENN</sequence>
<reference evidence="2 3" key="1">
    <citation type="journal article" date="2010" name="Mol. Plant Microbe Interact.">
        <title>Streptomyces scabies 87-22 contains a coronafacic acid-like biosynthetic cluster that contributes to plant-microbe interactions.</title>
        <authorList>
            <person name="Bignell D.R."/>
            <person name="Seipke R.F."/>
            <person name="Huguet-Tapia J.C."/>
            <person name="Chambers A.H."/>
            <person name="Parry R.J."/>
            <person name="Loria R."/>
        </authorList>
    </citation>
    <scope>NUCLEOTIDE SEQUENCE [LARGE SCALE GENOMIC DNA]</scope>
    <source>
        <strain evidence="2 3">87.22</strain>
    </source>
</reference>
<feature type="region of interest" description="Disordered" evidence="1">
    <location>
        <begin position="24"/>
        <end position="87"/>
    </location>
</feature>
<dbReference type="eggNOG" id="COG0317">
    <property type="taxonomic scope" value="Bacteria"/>
</dbReference>
<dbReference type="Gene3D" id="1.10.3210.10">
    <property type="entry name" value="Hypothetical protein af1432"/>
    <property type="match status" value="1"/>
</dbReference>